<feature type="transmembrane region" description="Helical" evidence="1">
    <location>
        <begin position="36"/>
        <end position="58"/>
    </location>
</feature>
<evidence type="ECO:0000313" key="2">
    <source>
        <dbReference type="EMBL" id="CAL8143291.1"/>
    </source>
</evidence>
<gene>
    <name evidence="2" type="ORF">ODALV1_LOCUS29432</name>
</gene>
<accession>A0ABP1S4S3</accession>
<dbReference type="Proteomes" id="UP001642540">
    <property type="component" value="Unassembled WGS sequence"/>
</dbReference>
<keyword evidence="1" id="KW-1133">Transmembrane helix</keyword>
<reference evidence="2 3" key="1">
    <citation type="submission" date="2024-08" db="EMBL/GenBank/DDBJ databases">
        <authorList>
            <person name="Cucini C."/>
            <person name="Frati F."/>
        </authorList>
    </citation>
    <scope>NUCLEOTIDE SEQUENCE [LARGE SCALE GENOMIC DNA]</scope>
</reference>
<comment type="caution">
    <text evidence="2">The sequence shown here is derived from an EMBL/GenBank/DDBJ whole genome shotgun (WGS) entry which is preliminary data.</text>
</comment>
<sequence length="191" mass="21575">MDEIIAGLNIKNAYAKRLMENYRPPYNPNYCRVNQMWGYLFICLHFIAEPFFLILMIVHGVSAAEIVFSTAKIILSMSFSLENAMESAMQILPLLQNELLVTGNRFYKTNATLRTMSNTLAEIRAITILINLLNQIAGFILLPASFLTGNTAVFANTMLIRHWESMSALIKTFKQMFEGFTTLVTAEGMGK</sequence>
<protein>
    <submittedName>
        <fullName evidence="2">Uncharacterized protein</fullName>
    </submittedName>
</protein>
<dbReference type="EMBL" id="CAXLJM020000154">
    <property type="protein sequence ID" value="CAL8143291.1"/>
    <property type="molecule type" value="Genomic_DNA"/>
</dbReference>
<organism evidence="2 3">
    <name type="scientific">Orchesella dallaii</name>
    <dbReference type="NCBI Taxonomy" id="48710"/>
    <lineage>
        <taxon>Eukaryota</taxon>
        <taxon>Metazoa</taxon>
        <taxon>Ecdysozoa</taxon>
        <taxon>Arthropoda</taxon>
        <taxon>Hexapoda</taxon>
        <taxon>Collembola</taxon>
        <taxon>Entomobryomorpha</taxon>
        <taxon>Entomobryoidea</taxon>
        <taxon>Orchesellidae</taxon>
        <taxon>Orchesellinae</taxon>
        <taxon>Orchesella</taxon>
    </lineage>
</organism>
<evidence type="ECO:0000256" key="1">
    <source>
        <dbReference type="SAM" id="Phobius"/>
    </source>
</evidence>
<name>A0ABP1S4S3_9HEXA</name>
<evidence type="ECO:0000313" key="3">
    <source>
        <dbReference type="Proteomes" id="UP001642540"/>
    </source>
</evidence>
<keyword evidence="1" id="KW-0812">Transmembrane</keyword>
<keyword evidence="3" id="KW-1185">Reference proteome</keyword>
<keyword evidence="1" id="KW-0472">Membrane</keyword>
<proteinExistence type="predicted"/>